<keyword evidence="4" id="KW-1185">Reference proteome</keyword>
<dbReference type="Pfam" id="PF19778">
    <property type="entry name" value="RE_endonuc"/>
    <property type="match status" value="1"/>
</dbReference>
<dbReference type="InterPro" id="IPR027417">
    <property type="entry name" value="P-loop_NTPase"/>
</dbReference>
<dbReference type="EMBL" id="FMXP01000009">
    <property type="protein sequence ID" value="SDB15912.1"/>
    <property type="molecule type" value="Genomic_DNA"/>
</dbReference>
<evidence type="ECO:0000259" key="2">
    <source>
        <dbReference type="Pfam" id="PF19778"/>
    </source>
</evidence>
<gene>
    <name evidence="3" type="ORF">SAMN02910293_00803</name>
</gene>
<evidence type="ECO:0000259" key="1">
    <source>
        <dbReference type="Pfam" id="PF04851"/>
    </source>
</evidence>
<organism evidence="3 4">
    <name type="scientific">Streptococcus henryi</name>
    <dbReference type="NCBI Taxonomy" id="439219"/>
    <lineage>
        <taxon>Bacteria</taxon>
        <taxon>Bacillati</taxon>
        <taxon>Bacillota</taxon>
        <taxon>Bacilli</taxon>
        <taxon>Lactobacillales</taxon>
        <taxon>Streptococcaceae</taxon>
        <taxon>Streptococcus</taxon>
    </lineage>
</organism>
<dbReference type="InterPro" id="IPR006935">
    <property type="entry name" value="Helicase/UvrB_N"/>
</dbReference>
<dbReference type="Proteomes" id="UP000182508">
    <property type="component" value="Unassembled WGS sequence"/>
</dbReference>
<dbReference type="eggNOG" id="COG3587">
    <property type="taxonomic scope" value="Bacteria"/>
</dbReference>
<dbReference type="STRING" id="439219.SAMN02910293_00803"/>
<proteinExistence type="predicted"/>
<dbReference type="GO" id="GO:0005524">
    <property type="term" value="F:ATP binding"/>
    <property type="evidence" value="ECO:0007669"/>
    <property type="project" value="InterPro"/>
</dbReference>
<evidence type="ECO:0000313" key="3">
    <source>
        <dbReference type="EMBL" id="SDB15912.1"/>
    </source>
</evidence>
<reference evidence="3 4" key="1">
    <citation type="submission" date="2016-10" db="EMBL/GenBank/DDBJ databases">
        <authorList>
            <person name="de Groot N.N."/>
        </authorList>
    </citation>
    <scope>NUCLEOTIDE SEQUENCE [LARGE SCALE GENOMIC DNA]</scope>
    <source>
        <strain evidence="3 4">A-4</strain>
    </source>
</reference>
<feature type="domain" description="Helicase/UvrB N-terminal" evidence="1">
    <location>
        <begin position="95"/>
        <end position="275"/>
    </location>
</feature>
<dbReference type="GO" id="GO:0003677">
    <property type="term" value="F:DNA binding"/>
    <property type="evidence" value="ECO:0007669"/>
    <property type="project" value="InterPro"/>
</dbReference>
<dbReference type="Gene3D" id="3.40.50.300">
    <property type="entry name" value="P-loop containing nucleotide triphosphate hydrolases"/>
    <property type="match status" value="2"/>
</dbReference>
<dbReference type="GO" id="GO:0015668">
    <property type="term" value="F:type III site-specific deoxyribonuclease activity"/>
    <property type="evidence" value="ECO:0007669"/>
    <property type="project" value="InterPro"/>
</dbReference>
<name>A0A1G6B5Q3_9STRE</name>
<sequence>MSGTIFLSWPTPLAPYIILIMKLQFKQQQFQLDAVSAVVDLFQGQQRHDGLRYMADPGRGGDTLDLIHDAYRNAPITVTANGIKSMVNQKQTKYNIKPSAKLSVDTLAGRDAYNFTVEMETGTGKTYTYIRTIMELNKRYGWLKFIIVVPSVAIREGVHKSFQTMTEHFQMLYGKKPRYFIYDSKRLGALDDFANSSNIEVMIINSQAFNATGKDARRIHMEQESFRWRKPIDVIAATNPIMIIDEPQSVEGKKTKERLADFKPLFTLRYSATHKEKYDMVYRLDAMDAYNKKLVKKIAVKAIEKSGTTGTEGYLYLQEIIPQKTGGPKAKIEFELLGKNGIRRQTKTVSAPFDLYAESGEMEQYRDGWTLSQFDARYGTIQIGVNRTIQVGQVIGETNEDDMRRIQIRETIKSHLEKEERLYDKGIKVLSLFFIDEVAKYKAYDANHDAHNGDYAEIFEEEYRRQVRDYLVSHKASRYRVFLEKAQEASSAHAGYFSVDKVKKSTKTVFVDYKSATEKKNQSSNDQDAYDLIMKDKERLLSFDEPVRFIFSHSALKEGWDNPNVFQICTLKQSAADTRKRQEIGRGMRLSVDQNGMRQDQDLLGDQVHDINKLTVIANESYDDFARSLQGELKEILSERPQKVEAQLFIHKILENEAGAKLQVSEDLANELQFTLIRNGYVDKDGQLTDTFYEEKERNQLVFPESVSGFEEQVLEVLDSVYDAKQYEIDNANDTEIVFSEQVNEDNLARQEFLNLWKSINRKSSYQVTFDDEELIAKSIQAINDKLEVKKIKYVITDRAADKMTKEGLDFTVSDNSVTEEYLDRTKINTRYDLLGEIADGTGLTRRVVASILSQIHVYKFDMFRANPEDFILRVSRLINEEKATQVVQHIEYHILDDAFDTDIFYDNTASARLSDSTVSEATKSVYNYIKVDSLTEKTFKDDLEAHEDVKVYVKLPQAFKIPTPLGNYNPDWAIAFKEGSVKHVYFVAETKGSMSSLQLKEAEQDKIKCAQAHFKALQEAGYLSHDVIYRVVDSYEKLMEIVK</sequence>
<dbReference type="AlphaFoldDB" id="A0A1G6B5Q3"/>
<feature type="domain" description="Type III restriction enzyme C-terminal endonuclease" evidence="2">
    <location>
        <begin position="924"/>
        <end position="1028"/>
    </location>
</feature>
<accession>A0A1G6B5Q3</accession>
<dbReference type="SUPFAM" id="SSF52540">
    <property type="entry name" value="P-loop containing nucleoside triphosphate hydrolases"/>
    <property type="match status" value="1"/>
</dbReference>
<dbReference type="Pfam" id="PF04851">
    <property type="entry name" value="ResIII"/>
    <property type="match status" value="1"/>
</dbReference>
<evidence type="ECO:0000313" key="4">
    <source>
        <dbReference type="Proteomes" id="UP000182508"/>
    </source>
</evidence>
<protein>
    <submittedName>
        <fullName evidence="3">Type III restriction enzyme</fullName>
    </submittedName>
</protein>
<dbReference type="InterPro" id="IPR045572">
    <property type="entry name" value="RE_endonuc_C"/>
</dbReference>